<dbReference type="GeneID" id="69117403"/>
<dbReference type="Proteomes" id="UP001595660">
    <property type="component" value="Unassembled WGS sequence"/>
</dbReference>
<dbReference type="AlphaFoldDB" id="A0ABD5NBY2"/>
<dbReference type="InterPro" id="IPR006311">
    <property type="entry name" value="TAT_signal"/>
</dbReference>
<evidence type="ECO:0008006" key="3">
    <source>
        <dbReference type="Google" id="ProtNLM"/>
    </source>
</evidence>
<dbReference type="EMBL" id="JBHRWN010000002">
    <property type="protein sequence ID" value="MFC3476684.1"/>
    <property type="molecule type" value="Genomic_DNA"/>
</dbReference>
<protein>
    <recommendedName>
        <fullName evidence="3">Tat (Twin-arginine translocation) pathway signal sequence</fullName>
    </recommendedName>
</protein>
<reference evidence="1 2" key="1">
    <citation type="journal article" date="2019" name="Int. J. Syst. Evol. Microbiol.">
        <title>The Global Catalogue of Microorganisms (GCM) 10K type strain sequencing project: providing services to taxonomists for standard genome sequencing and annotation.</title>
        <authorList>
            <consortium name="The Broad Institute Genomics Platform"/>
            <consortium name="The Broad Institute Genome Sequencing Center for Infectious Disease"/>
            <person name="Wu L."/>
            <person name="Ma J."/>
        </authorList>
    </citation>
    <scope>NUCLEOTIDE SEQUENCE [LARGE SCALE GENOMIC DNA]</scope>
    <source>
        <strain evidence="1 2">CGMCC 1.12562</strain>
    </source>
</reference>
<comment type="caution">
    <text evidence="1">The sequence shown here is derived from an EMBL/GenBank/DDBJ whole genome shotgun (WGS) entry which is preliminary data.</text>
</comment>
<keyword evidence="2" id="KW-1185">Reference proteome</keyword>
<dbReference type="PROSITE" id="PS51257">
    <property type="entry name" value="PROKAR_LIPOPROTEIN"/>
    <property type="match status" value="1"/>
</dbReference>
<proteinExistence type="predicted"/>
<organism evidence="1 2">
    <name type="scientific">Halobacterium litoreum</name>
    <dbReference type="NCBI Taxonomy" id="2039234"/>
    <lineage>
        <taxon>Archaea</taxon>
        <taxon>Methanobacteriati</taxon>
        <taxon>Methanobacteriota</taxon>
        <taxon>Stenosarchaea group</taxon>
        <taxon>Halobacteria</taxon>
        <taxon>Halobacteriales</taxon>
        <taxon>Halobacteriaceae</taxon>
        <taxon>Halobacterium</taxon>
    </lineage>
</organism>
<dbReference type="RefSeq" id="WP_232572171.1">
    <property type="nucleotide sequence ID" value="NZ_CP089466.1"/>
</dbReference>
<gene>
    <name evidence="1" type="ORF">ACFOKC_02990</name>
</gene>
<dbReference type="PROSITE" id="PS51318">
    <property type="entry name" value="TAT"/>
    <property type="match status" value="1"/>
</dbReference>
<evidence type="ECO:0000313" key="1">
    <source>
        <dbReference type="EMBL" id="MFC3476684.1"/>
    </source>
</evidence>
<sequence>MPSRRQFLAAAGTTGVAACAGCASTFDEQHAAFVHAKSVRVRWQAASGERATRVLRVNHDAANGRVHGYYDPALVAAAVEPPTGVVVDDATHDRLTGEFDAVEYELGVCDGSPGDVGECFEETAGREDFNSAPLTGRCAVVEAGDELDVVGAESGVYDVKRVELDERAWDAHRDN</sequence>
<evidence type="ECO:0000313" key="2">
    <source>
        <dbReference type="Proteomes" id="UP001595660"/>
    </source>
</evidence>
<name>A0ABD5NBY2_9EURY</name>
<accession>A0ABD5NBY2</accession>